<evidence type="ECO:0000259" key="11">
    <source>
        <dbReference type="Pfam" id="PF20979"/>
    </source>
</evidence>
<keyword evidence="9" id="KW-0963">Cytoplasm</keyword>
<keyword evidence="6 9" id="KW-0028">Amino-acid biosynthesis</keyword>
<dbReference type="CDD" id="cd01999">
    <property type="entry name" value="ASS"/>
    <property type="match status" value="1"/>
</dbReference>
<dbReference type="FunFam" id="3.90.1260.10:FF:000007">
    <property type="entry name" value="Argininosuccinate synthase"/>
    <property type="match status" value="1"/>
</dbReference>
<dbReference type="Pfam" id="PF20979">
    <property type="entry name" value="Arginosuc_syn_C"/>
    <property type="match status" value="1"/>
</dbReference>
<dbReference type="Gene3D" id="1.20.5.470">
    <property type="entry name" value="Single helix bin"/>
    <property type="match status" value="1"/>
</dbReference>
<dbReference type="GO" id="GO:0004055">
    <property type="term" value="F:argininosuccinate synthase activity"/>
    <property type="evidence" value="ECO:0007669"/>
    <property type="project" value="UniProtKB-UniRule"/>
</dbReference>
<dbReference type="SUPFAM" id="SSF69864">
    <property type="entry name" value="Argininosuccinate synthetase, C-terminal domain"/>
    <property type="match status" value="1"/>
</dbReference>
<dbReference type="FunFam" id="3.40.50.620:FF:000019">
    <property type="entry name" value="Argininosuccinate synthase"/>
    <property type="match status" value="1"/>
</dbReference>
<dbReference type="Gene3D" id="3.90.1260.10">
    <property type="entry name" value="Argininosuccinate synthetase, chain A, domain 2"/>
    <property type="match status" value="1"/>
</dbReference>
<feature type="domain" description="Arginosuccinate synthase-like N-terminal" evidence="10">
    <location>
        <begin position="6"/>
        <end position="165"/>
    </location>
</feature>
<comment type="pathway">
    <text evidence="1 9">Amino-acid biosynthesis; L-arginine biosynthesis; L-arginine from L-ornithine and carbamoyl phosphate: step 2/3.</text>
</comment>
<feature type="binding site" evidence="9">
    <location>
        <position position="127"/>
    </location>
    <ligand>
        <name>L-citrulline</name>
        <dbReference type="ChEBI" id="CHEBI:57743"/>
    </ligand>
</feature>
<dbReference type="PANTHER" id="PTHR11587:SF2">
    <property type="entry name" value="ARGININOSUCCINATE SYNTHASE"/>
    <property type="match status" value="1"/>
</dbReference>
<comment type="caution">
    <text evidence="9">Lacks conserved residue(s) required for the propagation of feature annotation.</text>
</comment>
<evidence type="ECO:0000256" key="5">
    <source>
        <dbReference type="ARBA" id="ARBA00022598"/>
    </source>
</evidence>
<evidence type="ECO:0000256" key="7">
    <source>
        <dbReference type="ARBA" id="ARBA00022741"/>
    </source>
</evidence>
<dbReference type="EMBL" id="FXBB01000046">
    <property type="protein sequence ID" value="SMG48549.1"/>
    <property type="molecule type" value="Genomic_DNA"/>
</dbReference>
<dbReference type="GO" id="GO:0000050">
    <property type="term" value="P:urea cycle"/>
    <property type="evidence" value="ECO:0007669"/>
    <property type="project" value="TreeGrafter"/>
</dbReference>
<evidence type="ECO:0000256" key="2">
    <source>
        <dbReference type="ARBA" id="ARBA00011881"/>
    </source>
</evidence>
<feature type="binding site" evidence="9">
    <location>
        <begin position="10"/>
        <end position="18"/>
    </location>
    <ligand>
        <name>ATP</name>
        <dbReference type="ChEBI" id="CHEBI:30616"/>
    </ligand>
</feature>
<keyword evidence="8 9" id="KW-0067">ATP-binding</keyword>
<dbReference type="GO" id="GO:0006526">
    <property type="term" value="P:L-arginine biosynthetic process"/>
    <property type="evidence" value="ECO:0007669"/>
    <property type="project" value="UniProtKB-UniRule"/>
</dbReference>
<evidence type="ECO:0000256" key="8">
    <source>
        <dbReference type="ARBA" id="ARBA00022840"/>
    </source>
</evidence>
<feature type="domain" description="Arginosuccinate synthase C-terminal" evidence="11">
    <location>
        <begin position="174"/>
        <end position="391"/>
    </location>
</feature>
<protein>
    <recommendedName>
        <fullName evidence="3 9">Argininosuccinate synthase</fullName>
        <ecNumber evidence="3 9">6.3.4.5</ecNumber>
    </recommendedName>
    <alternativeName>
        <fullName evidence="9">Citrulline--aspartate ligase</fullName>
    </alternativeName>
</protein>
<keyword evidence="5 9" id="KW-0436">Ligase</keyword>
<dbReference type="UniPathway" id="UPA00068">
    <property type="reaction ID" value="UER00113"/>
</dbReference>
<dbReference type="SUPFAM" id="SSF52402">
    <property type="entry name" value="Adenine nucleotide alpha hydrolases-like"/>
    <property type="match status" value="1"/>
</dbReference>
<dbReference type="Pfam" id="PF00764">
    <property type="entry name" value="Arginosuc_synth"/>
    <property type="match status" value="1"/>
</dbReference>
<dbReference type="GO" id="GO:0005524">
    <property type="term" value="F:ATP binding"/>
    <property type="evidence" value="ECO:0007669"/>
    <property type="project" value="UniProtKB-UniRule"/>
</dbReference>
<dbReference type="AlphaFoldDB" id="A0A1X7L616"/>
<dbReference type="GO" id="GO:0000053">
    <property type="term" value="P:argininosuccinate metabolic process"/>
    <property type="evidence" value="ECO:0007669"/>
    <property type="project" value="TreeGrafter"/>
</dbReference>
<feature type="binding site" evidence="9">
    <location>
        <position position="117"/>
    </location>
    <ligand>
        <name>ATP</name>
        <dbReference type="ChEBI" id="CHEBI:30616"/>
    </ligand>
</feature>
<comment type="similarity">
    <text evidence="9">Belongs to the argininosuccinate synthase family. Type 1 subfamily.</text>
</comment>
<dbReference type="Proteomes" id="UP000193355">
    <property type="component" value="Unassembled WGS sequence"/>
</dbReference>
<evidence type="ECO:0000256" key="1">
    <source>
        <dbReference type="ARBA" id="ARBA00004967"/>
    </source>
</evidence>
<evidence type="ECO:0000313" key="12">
    <source>
        <dbReference type="EMBL" id="SMG48549.1"/>
    </source>
</evidence>
<dbReference type="HAMAP" id="MF_00005">
    <property type="entry name" value="Arg_succ_synth_type1"/>
    <property type="match status" value="1"/>
</dbReference>
<dbReference type="EC" id="6.3.4.5" evidence="3 9"/>
<proteinExistence type="inferred from homology"/>
<dbReference type="STRING" id="561720.SAMN06275492_1463"/>
<dbReference type="InterPro" id="IPR048267">
    <property type="entry name" value="Arginosuc_syn_N"/>
</dbReference>
<organism evidence="12 13">
    <name type="scientific">Dethiosulfovibrio salsuginis</name>
    <dbReference type="NCBI Taxonomy" id="561720"/>
    <lineage>
        <taxon>Bacteria</taxon>
        <taxon>Thermotogati</taxon>
        <taxon>Synergistota</taxon>
        <taxon>Synergistia</taxon>
        <taxon>Synergistales</taxon>
        <taxon>Dethiosulfovibrionaceae</taxon>
        <taxon>Dethiosulfovibrio</taxon>
    </lineage>
</organism>
<dbReference type="NCBIfam" id="NF001770">
    <property type="entry name" value="PRK00509.1"/>
    <property type="match status" value="1"/>
</dbReference>
<dbReference type="GO" id="GO:0005737">
    <property type="term" value="C:cytoplasm"/>
    <property type="evidence" value="ECO:0007669"/>
    <property type="project" value="UniProtKB-SubCell"/>
</dbReference>
<evidence type="ECO:0000256" key="6">
    <source>
        <dbReference type="ARBA" id="ARBA00022605"/>
    </source>
</evidence>
<sequence length="410" mass="44937">MEKKGKIVLAYSGGLDTSVAVCWLMEKGYDVVTLTADVGQSVNLEEKKAKALKTGAVAAYVMDLKKQFVQEYVWPALKANGMYQGTYPLSSALSRPLISEHLAWVAKNEGAVAVAHGCTGKGQDQVRFEVAIGALNPELEVVAPVRDWRFSREAEIEYAKEHDIEVGASIESPYSIDENLWGRAIECGALEDPWNECPEDAFEVSVSQEAAPNVAENVEITFEKGIPVALNGEQMDGVSLILKLRSIAGAHGVGRIDMLEDRLVGFKSREVYECPAAITLIAAHRALETMTLAKDVLATKKQLEVQFAELTYTGYWFSPLKEAIDAFIDKTQETVSGTVRVKLFKGMATVTGIKSAKSVYNHDLATYSEEDAFDHGAAVGFIKVWGLPLKTWKQTHKQDQEKAHSLSVSC</sequence>
<evidence type="ECO:0000259" key="10">
    <source>
        <dbReference type="Pfam" id="PF00764"/>
    </source>
</evidence>
<feature type="binding site" evidence="9">
    <location>
        <position position="272"/>
    </location>
    <ligand>
        <name>L-citrulline</name>
        <dbReference type="ChEBI" id="CHEBI:57743"/>
    </ligand>
</feature>
<accession>A0A1X7L616</accession>
<name>A0A1X7L616_9BACT</name>
<dbReference type="InterPro" id="IPR001518">
    <property type="entry name" value="Arginosuc_synth"/>
</dbReference>
<dbReference type="RefSeq" id="WP_085545574.1">
    <property type="nucleotide sequence ID" value="NZ_FXBB01000046.1"/>
</dbReference>
<dbReference type="InterPro" id="IPR024074">
    <property type="entry name" value="AS_cat/multimer_dom_body"/>
</dbReference>
<dbReference type="InterPro" id="IPR014729">
    <property type="entry name" value="Rossmann-like_a/b/a_fold"/>
</dbReference>
<dbReference type="PROSITE" id="PS00564">
    <property type="entry name" value="ARGININOSUCCIN_SYN_1"/>
    <property type="match status" value="1"/>
</dbReference>
<keyword evidence="4 9" id="KW-0055">Arginine biosynthesis</keyword>
<keyword evidence="7 9" id="KW-0547">Nucleotide-binding</keyword>
<feature type="binding site" evidence="9">
    <location>
        <position position="119"/>
    </location>
    <ligand>
        <name>L-aspartate</name>
        <dbReference type="ChEBI" id="CHEBI:29991"/>
    </ligand>
</feature>
<feature type="binding site" evidence="9">
    <location>
        <position position="175"/>
    </location>
    <ligand>
        <name>L-citrulline</name>
        <dbReference type="ChEBI" id="CHEBI:57743"/>
    </ligand>
</feature>
<dbReference type="InterPro" id="IPR023434">
    <property type="entry name" value="Arginosuc_synth_type_1_subfam"/>
</dbReference>
<comment type="subcellular location">
    <subcellularLocation>
        <location evidence="9">Cytoplasm</location>
    </subcellularLocation>
</comment>
<dbReference type="PANTHER" id="PTHR11587">
    <property type="entry name" value="ARGININOSUCCINATE SYNTHASE"/>
    <property type="match status" value="1"/>
</dbReference>
<feature type="binding site" evidence="9">
    <location>
        <position position="124"/>
    </location>
    <ligand>
        <name>L-aspartate</name>
        <dbReference type="ChEBI" id="CHEBI:29991"/>
    </ligand>
</feature>
<feature type="binding site" evidence="9">
    <location>
        <position position="87"/>
    </location>
    <ligand>
        <name>L-citrulline</name>
        <dbReference type="ChEBI" id="CHEBI:57743"/>
    </ligand>
</feature>
<feature type="binding site" evidence="9">
    <location>
        <position position="260"/>
    </location>
    <ligand>
        <name>L-citrulline</name>
        <dbReference type="ChEBI" id="CHEBI:57743"/>
    </ligand>
</feature>
<comment type="subunit">
    <text evidence="2 9">Homotetramer.</text>
</comment>
<dbReference type="Gene3D" id="3.40.50.620">
    <property type="entry name" value="HUPs"/>
    <property type="match status" value="1"/>
</dbReference>
<dbReference type="InterPro" id="IPR048268">
    <property type="entry name" value="Arginosuc_syn_C"/>
</dbReference>
<evidence type="ECO:0000256" key="3">
    <source>
        <dbReference type="ARBA" id="ARBA00012286"/>
    </source>
</evidence>
<comment type="catalytic activity">
    <reaction evidence="9">
        <text>L-citrulline + L-aspartate + ATP = 2-(N(omega)-L-arginino)succinate + AMP + diphosphate + H(+)</text>
        <dbReference type="Rhea" id="RHEA:10932"/>
        <dbReference type="ChEBI" id="CHEBI:15378"/>
        <dbReference type="ChEBI" id="CHEBI:29991"/>
        <dbReference type="ChEBI" id="CHEBI:30616"/>
        <dbReference type="ChEBI" id="CHEBI:33019"/>
        <dbReference type="ChEBI" id="CHEBI:57472"/>
        <dbReference type="ChEBI" id="CHEBI:57743"/>
        <dbReference type="ChEBI" id="CHEBI:456215"/>
        <dbReference type="EC" id="6.3.4.5"/>
    </reaction>
</comment>
<feature type="binding site" evidence="9">
    <location>
        <position position="36"/>
    </location>
    <ligand>
        <name>ATP</name>
        <dbReference type="ChEBI" id="CHEBI:30616"/>
    </ligand>
</feature>
<gene>
    <name evidence="9" type="primary">argG</name>
    <name evidence="12" type="ORF">SAMN06275492_1463</name>
</gene>
<reference evidence="13" key="1">
    <citation type="submission" date="2017-04" db="EMBL/GenBank/DDBJ databases">
        <authorList>
            <person name="Varghese N."/>
            <person name="Submissions S."/>
        </authorList>
    </citation>
    <scope>NUCLEOTIDE SEQUENCE [LARGE SCALE GENOMIC DNA]</scope>
    <source>
        <strain evidence="13">USBA 82</strain>
    </source>
</reference>
<keyword evidence="13" id="KW-1185">Reference proteome</keyword>
<dbReference type="OrthoDB" id="9801641at2"/>
<evidence type="ECO:0000313" key="13">
    <source>
        <dbReference type="Proteomes" id="UP000193355"/>
    </source>
</evidence>
<evidence type="ECO:0000256" key="4">
    <source>
        <dbReference type="ARBA" id="ARBA00022571"/>
    </source>
</evidence>
<evidence type="ECO:0000256" key="9">
    <source>
        <dbReference type="HAMAP-Rule" id="MF_00005"/>
    </source>
</evidence>
<dbReference type="InterPro" id="IPR018223">
    <property type="entry name" value="Arginosuc_synth_CS"/>
</dbReference>
<dbReference type="NCBIfam" id="TIGR00032">
    <property type="entry name" value="argG"/>
    <property type="match status" value="1"/>
</dbReference>